<evidence type="ECO:0008006" key="4">
    <source>
        <dbReference type="Google" id="ProtNLM"/>
    </source>
</evidence>
<keyword evidence="1" id="KW-1133">Transmembrane helix</keyword>
<feature type="transmembrane region" description="Helical" evidence="1">
    <location>
        <begin position="239"/>
        <end position="259"/>
    </location>
</feature>
<evidence type="ECO:0000313" key="2">
    <source>
        <dbReference type="EMBL" id="MDK6029289.1"/>
    </source>
</evidence>
<organism evidence="2 3">
    <name type="scientific">Ignisphaera cupida</name>
    <dbReference type="NCBI Taxonomy" id="3050454"/>
    <lineage>
        <taxon>Archaea</taxon>
        <taxon>Thermoproteota</taxon>
        <taxon>Thermoprotei</taxon>
        <taxon>Desulfurococcales</taxon>
        <taxon>Desulfurococcaceae</taxon>
        <taxon>Ignisphaera</taxon>
    </lineage>
</organism>
<evidence type="ECO:0000256" key="1">
    <source>
        <dbReference type="SAM" id="Phobius"/>
    </source>
</evidence>
<feature type="transmembrane region" description="Helical" evidence="1">
    <location>
        <begin position="34"/>
        <end position="52"/>
    </location>
</feature>
<dbReference type="EMBL" id="JASNVW010000006">
    <property type="protein sequence ID" value="MDK6029289.1"/>
    <property type="molecule type" value="Genomic_DNA"/>
</dbReference>
<feature type="transmembrane region" description="Helical" evidence="1">
    <location>
        <begin position="446"/>
        <end position="466"/>
    </location>
</feature>
<feature type="transmembrane region" description="Helical" evidence="1">
    <location>
        <begin position="58"/>
        <end position="77"/>
    </location>
</feature>
<dbReference type="RefSeq" id="WP_285274276.1">
    <property type="nucleotide sequence ID" value="NZ_JASNVW010000006.1"/>
</dbReference>
<gene>
    <name evidence="2" type="ORF">QPL79_07935</name>
</gene>
<dbReference type="Proteomes" id="UP001529235">
    <property type="component" value="Unassembled WGS sequence"/>
</dbReference>
<keyword evidence="1" id="KW-0812">Transmembrane</keyword>
<proteinExistence type="predicted"/>
<accession>A0ABD4Z830</accession>
<name>A0ABD4Z830_9CREN</name>
<keyword evidence="1" id="KW-0472">Membrane</keyword>
<feature type="transmembrane region" description="Helical" evidence="1">
    <location>
        <begin position="414"/>
        <end position="440"/>
    </location>
</feature>
<comment type="caution">
    <text evidence="2">The sequence shown here is derived from an EMBL/GenBank/DDBJ whole genome shotgun (WGS) entry which is preliminary data.</text>
</comment>
<feature type="transmembrane region" description="Helical" evidence="1">
    <location>
        <begin position="309"/>
        <end position="326"/>
    </location>
</feature>
<protein>
    <recommendedName>
        <fullName evidence="4">Type II secretion system protein GspF domain-containing protein</fullName>
    </recommendedName>
</protein>
<sequence length="486" mass="54213">MNFVNVVISRYRRLVALATGNLGRYKKAFEEIRTALLLTPVAFVVPLLLAFLGGLQDTLMLVFLGTGLGISIWIKVIDTLTSISSYRKKLDEELPFFVLEATAVSKTGLEPVELLKFITNSKVLYAFSELGKRFLGLFEIYGVFESLSFLSRLAGDRTRLFLSEYLASLSSGTALQYLRDRAMDFVKGIAVNVERALNSKITISILIAILFSIAPVILISMSTMFMVNIEQGTVSENSTIINIVSALIVLVSALTCFILPDYPYVSKVIIDKKMFMAYRALFTFGTIVLAFPPLMLVLDLADLNTFKTYAFYSSIAAIAIGVYPFIKTLTSLTIRIDDVVESMANHIRVYRTMYLFKSNKLENLAKKSTRLWLIDYLNESIEFFKTFGDTDPYIFDIFTMFVFEIQRMLRKTMFYILLVIAAIVLAPYLSTATISLGAGLGMTKSIISMAYIATTSFGFVASKIAMGKNISTLLPGFAALLFTLTL</sequence>
<keyword evidence="3" id="KW-1185">Reference proteome</keyword>
<reference evidence="2 3" key="1">
    <citation type="submission" date="2023-05" db="EMBL/GenBank/DDBJ databases">
        <title>A new hyperthermophilic archaea 'Ignisphaera cupida' sp. nov. and description of the family 'Ignisphaeraceae' fam. nov.</title>
        <authorList>
            <person name="Podosokorskaya O.A."/>
            <person name="Elcheninov A.G."/>
            <person name="Klukina A."/>
            <person name="Merkel A.Y."/>
        </authorList>
    </citation>
    <scope>NUCLEOTIDE SEQUENCE [LARGE SCALE GENOMIC DNA]</scope>
    <source>
        <strain evidence="2 3">4213-co</strain>
    </source>
</reference>
<evidence type="ECO:0000313" key="3">
    <source>
        <dbReference type="Proteomes" id="UP001529235"/>
    </source>
</evidence>
<feature type="transmembrane region" description="Helical" evidence="1">
    <location>
        <begin position="280"/>
        <end position="297"/>
    </location>
</feature>
<dbReference type="AlphaFoldDB" id="A0ABD4Z830"/>
<feature type="transmembrane region" description="Helical" evidence="1">
    <location>
        <begin position="205"/>
        <end position="227"/>
    </location>
</feature>